<dbReference type="STRING" id="1324314.BVG16_20715"/>
<keyword evidence="4" id="KW-1185">Reference proteome</keyword>
<sequence>MRKWMTAALSLLLVCSIVAPMGKAHALETSPNETEIFVNGKYVQQWRYEKDRILIPLVQLNTSTGGVKEIVPEWNAETKTVTLYTSDKKKVVKLKADQLQAEVNDQSVALDVPVRMIDGRTYVPLRFVSEALNGDVQWNPKTHATYVRTPERVKKDQTMRTGELDAARKEVLSLPWYFPNKELAVQSEGFSKIITFPEGEALRYYILYRDVKSYIEVDAGGVAVVKWQGRFNYQTNKYAEEQGAKPAVDERSVFFRHAFPVADIVNYGRMDIKGVSSDLGSFTVKNNSFSDADAITAIPNEPRIDGK</sequence>
<reference evidence="3 4" key="1">
    <citation type="submission" date="2017-01" db="EMBL/GenBank/DDBJ databases">
        <title>Genome analysis of Paenibacillus selenitrireducens ES3-24.</title>
        <authorList>
            <person name="Xu D."/>
            <person name="Yao R."/>
            <person name="Zheng S."/>
        </authorList>
    </citation>
    <scope>NUCLEOTIDE SEQUENCE [LARGE SCALE GENOMIC DNA]</scope>
    <source>
        <strain evidence="3 4">ES3-24</strain>
    </source>
</reference>
<feature type="chain" id="PRO_5013250365" description="Copper amine oxidase-like N-terminal domain-containing protein" evidence="1">
    <location>
        <begin position="27"/>
        <end position="307"/>
    </location>
</feature>
<keyword evidence="1" id="KW-0732">Signal</keyword>
<feature type="signal peptide" evidence="1">
    <location>
        <begin position="1"/>
        <end position="26"/>
    </location>
</feature>
<dbReference type="SUPFAM" id="SSF55383">
    <property type="entry name" value="Copper amine oxidase, domain N"/>
    <property type="match status" value="1"/>
</dbReference>
<proteinExistence type="predicted"/>
<comment type="caution">
    <text evidence="3">The sequence shown here is derived from an EMBL/GenBank/DDBJ whole genome shotgun (WGS) entry which is preliminary data.</text>
</comment>
<protein>
    <recommendedName>
        <fullName evidence="2">Copper amine oxidase-like N-terminal domain-containing protein</fullName>
    </recommendedName>
</protein>
<dbReference type="OrthoDB" id="2005648at2"/>
<organism evidence="3 4">
    <name type="scientific">Paenibacillus selenitireducens</name>
    <dbReference type="NCBI Taxonomy" id="1324314"/>
    <lineage>
        <taxon>Bacteria</taxon>
        <taxon>Bacillati</taxon>
        <taxon>Bacillota</taxon>
        <taxon>Bacilli</taxon>
        <taxon>Bacillales</taxon>
        <taxon>Paenibacillaceae</taxon>
        <taxon>Paenibacillus</taxon>
    </lineage>
</organism>
<dbReference type="RefSeq" id="WP_078501086.1">
    <property type="nucleotide sequence ID" value="NZ_MSZX01000008.1"/>
</dbReference>
<dbReference type="EMBL" id="MSZX01000008">
    <property type="protein sequence ID" value="OPA75754.1"/>
    <property type="molecule type" value="Genomic_DNA"/>
</dbReference>
<dbReference type="Proteomes" id="UP000190188">
    <property type="component" value="Unassembled WGS sequence"/>
</dbReference>
<name>A0A1T2X7A4_9BACL</name>
<dbReference type="AlphaFoldDB" id="A0A1T2X7A4"/>
<accession>A0A1T2X7A4</accession>
<evidence type="ECO:0000313" key="4">
    <source>
        <dbReference type="Proteomes" id="UP000190188"/>
    </source>
</evidence>
<evidence type="ECO:0000313" key="3">
    <source>
        <dbReference type="EMBL" id="OPA75754.1"/>
    </source>
</evidence>
<dbReference type="Pfam" id="PF07833">
    <property type="entry name" value="Cu_amine_oxidN1"/>
    <property type="match status" value="1"/>
</dbReference>
<dbReference type="InterPro" id="IPR036582">
    <property type="entry name" value="Mao_N_sf"/>
</dbReference>
<gene>
    <name evidence="3" type="ORF">BVG16_20715</name>
</gene>
<evidence type="ECO:0000256" key="1">
    <source>
        <dbReference type="SAM" id="SignalP"/>
    </source>
</evidence>
<evidence type="ECO:0000259" key="2">
    <source>
        <dbReference type="Pfam" id="PF07833"/>
    </source>
</evidence>
<dbReference type="Gene3D" id="3.30.457.10">
    <property type="entry name" value="Copper amine oxidase-like, N-terminal domain"/>
    <property type="match status" value="1"/>
</dbReference>
<feature type="domain" description="Copper amine oxidase-like N-terminal" evidence="2">
    <location>
        <begin position="38"/>
        <end position="146"/>
    </location>
</feature>
<dbReference type="InterPro" id="IPR012854">
    <property type="entry name" value="Cu_amine_oxidase-like_N"/>
</dbReference>